<comment type="caution">
    <text evidence="2">The sequence shown here is derived from an EMBL/GenBank/DDBJ whole genome shotgun (WGS) entry which is preliminary data.</text>
</comment>
<feature type="compositionally biased region" description="Basic and acidic residues" evidence="1">
    <location>
        <begin position="61"/>
        <end position="71"/>
    </location>
</feature>
<evidence type="ECO:0000313" key="3">
    <source>
        <dbReference type="Proteomes" id="UP000765509"/>
    </source>
</evidence>
<gene>
    <name evidence="2" type="ORF">O181_061298</name>
</gene>
<evidence type="ECO:0000256" key="1">
    <source>
        <dbReference type="SAM" id="MobiDB-lite"/>
    </source>
</evidence>
<evidence type="ECO:0000313" key="2">
    <source>
        <dbReference type="EMBL" id="MBW0521583.1"/>
    </source>
</evidence>
<feature type="compositionally biased region" description="Polar residues" evidence="1">
    <location>
        <begin position="45"/>
        <end position="59"/>
    </location>
</feature>
<sequence>MAPPFLGDFGYPRKQKKNRQGRKRRGRRQPTFRSNDLRGAYHQETPAQSNIPNQIQPSPTKEWDRYRKGHPDGSTPERILKWSMDNKISPRAESWEEIRITSQKVLLNRMMFKTLLIEMKSWNINRYFILLKEREA</sequence>
<organism evidence="2 3">
    <name type="scientific">Austropuccinia psidii MF-1</name>
    <dbReference type="NCBI Taxonomy" id="1389203"/>
    <lineage>
        <taxon>Eukaryota</taxon>
        <taxon>Fungi</taxon>
        <taxon>Dikarya</taxon>
        <taxon>Basidiomycota</taxon>
        <taxon>Pucciniomycotina</taxon>
        <taxon>Pucciniomycetes</taxon>
        <taxon>Pucciniales</taxon>
        <taxon>Sphaerophragmiaceae</taxon>
        <taxon>Austropuccinia</taxon>
    </lineage>
</organism>
<dbReference type="EMBL" id="AVOT02028935">
    <property type="protein sequence ID" value="MBW0521583.1"/>
    <property type="molecule type" value="Genomic_DNA"/>
</dbReference>
<proteinExistence type="predicted"/>
<name>A0A9Q3EHU3_9BASI</name>
<reference evidence="2" key="1">
    <citation type="submission" date="2021-03" db="EMBL/GenBank/DDBJ databases">
        <title>Draft genome sequence of rust myrtle Austropuccinia psidii MF-1, a brazilian biotype.</title>
        <authorList>
            <person name="Quecine M.C."/>
            <person name="Pachon D.M.R."/>
            <person name="Bonatelli M.L."/>
            <person name="Correr F.H."/>
            <person name="Franceschini L.M."/>
            <person name="Leite T.F."/>
            <person name="Margarido G.R.A."/>
            <person name="Almeida C.A."/>
            <person name="Ferrarezi J.A."/>
            <person name="Labate C.A."/>
        </authorList>
    </citation>
    <scope>NUCLEOTIDE SEQUENCE</scope>
    <source>
        <strain evidence="2">MF-1</strain>
    </source>
</reference>
<keyword evidence="3" id="KW-1185">Reference proteome</keyword>
<protein>
    <submittedName>
        <fullName evidence="2">Uncharacterized protein</fullName>
    </submittedName>
</protein>
<feature type="region of interest" description="Disordered" evidence="1">
    <location>
        <begin position="1"/>
        <end position="78"/>
    </location>
</feature>
<accession>A0A9Q3EHU3</accession>
<feature type="compositionally biased region" description="Basic residues" evidence="1">
    <location>
        <begin position="13"/>
        <end position="30"/>
    </location>
</feature>
<dbReference type="Proteomes" id="UP000765509">
    <property type="component" value="Unassembled WGS sequence"/>
</dbReference>
<dbReference type="AlphaFoldDB" id="A0A9Q3EHU3"/>